<dbReference type="EMBL" id="VSWC01000066">
    <property type="protein sequence ID" value="KAA1098298.1"/>
    <property type="molecule type" value="Genomic_DNA"/>
</dbReference>
<dbReference type="Proteomes" id="UP000325313">
    <property type="component" value="Unassembled WGS sequence"/>
</dbReference>
<dbReference type="Proteomes" id="UP000324748">
    <property type="component" value="Unassembled WGS sequence"/>
</dbReference>
<organism evidence="1 3">
    <name type="scientific">Puccinia graminis f. sp. tritici</name>
    <dbReference type="NCBI Taxonomy" id="56615"/>
    <lineage>
        <taxon>Eukaryota</taxon>
        <taxon>Fungi</taxon>
        <taxon>Dikarya</taxon>
        <taxon>Basidiomycota</taxon>
        <taxon>Pucciniomycotina</taxon>
        <taxon>Pucciniomycetes</taxon>
        <taxon>Pucciniales</taxon>
        <taxon>Pucciniaceae</taxon>
        <taxon>Puccinia</taxon>
    </lineage>
</organism>
<gene>
    <name evidence="1" type="ORF">PGT21_032925</name>
    <name evidence="2" type="ORF">PGTUg99_003050</name>
</gene>
<evidence type="ECO:0000313" key="3">
    <source>
        <dbReference type="Proteomes" id="UP000324748"/>
    </source>
</evidence>
<proteinExistence type="predicted"/>
<evidence type="ECO:0000313" key="4">
    <source>
        <dbReference type="Proteomes" id="UP000325313"/>
    </source>
</evidence>
<dbReference type="AlphaFoldDB" id="A0A5B0PD94"/>
<sequence length="103" mass="11331">MYHAGCNIVPRPVRDRLDKPHRRIGSHFLGGEVRHGELKSGSESEIRAMTVDCGTHWSHAASLLAETSKTSWYVPETAYALTAVRLPIGVGRDLKACSTAFKI</sequence>
<protein>
    <submittedName>
        <fullName evidence="1">Uncharacterized protein</fullName>
    </submittedName>
</protein>
<keyword evidence="3" id="KW-1185">Reference proteome</keyword>
<dbReference type="EMBL" id="VDEP01000086">
    <property type="protein sequence ID" value="KAA1132258.1"/>
    <property type="molecule type" value="Genomic_DNA"/>
</dbReference>
<evidence type="ECO:0000313" key="2">
    <source>
        <dbReference type="EMBL" id="KAA1132258.1"/>
    </source>
</evidence>
<evidence type="ECO:0000313" key="1">
    <source>
        <dbReference type="EMBL" id="KAA1098298.1"/>
    </source>
</evidence>
<comment type="caution">
    <text evidence="1">The sequence shown here is derived from an EMBL/GenBank/DDBJ whole genome shotgun (WGS) entry which is preliminary data.</text>
</comment>
<name>A0A5B0PD94_PUCGR</name>
<dbReference type="OrthoDB" id="10347927at2759"/>
<accession>A0A5B0PD94</accession>
<reference evidence="3 4" key="1">
    <citation type="submission" date="2019-05" db="EMBL/GenBank/DDBJ databases">
        <title>Emergence of the Ug99 lineage of the wheat stem rust pathogen through somatic hybridization.</title>
        <authorList>
            <person name="Li F."/>
            <person name="Upadhyaya N.M."/>
            <person name="Sperschneider J."/>
            <person name="Matny O."/>
            <person name="Nguyen-Phuc H."/>
            <person name="Mago R."/>
            <person name="Raley C."/>
            <person name="Miller M.E."/>
            <person name="Silverstein K.A.T."/>
            <person name="Henningsen E."/>
            <person name="Hirsch C.D."/>
            <person name="Visser B."/>
            <person name="Pretorius Z.A."/>
            <person name="Steffenson B.J."/>
            <person name="Schwessinger B."/>
            <person name="Dodds P.N."/>
            <person name="Figueroa M."/>
        </authorList>
    </citation>
    <scope>NUCLEOTIDE SEQUENCE [LARGE SCALE GENOMIC DNA]</scope>
    <source>
        <strain evidence="1">21-0</strain>
        <strain evidence="2 4">Ug99</strain>
    </source>
</reference>